<keyword evidence="1" id="KW-0732">Signal</keyword>
<accession>A0A0L7LNS9</accession>
<dbReference type="EMBL" id="JTDY01000454">
    <property type="protein sequence ID" value="KOB77107.1"/>
    <property type="molecule type" value="Genomic_DNA"/>
</dbReference>
<dbReference type="Proteomes" id="UP000037510">
    <property type="component" value="Unassembled WGS sequence"/>
</dbReference>
<sequence length="73" mass="7650">MTPAGLLVFCSLLTRTLCVIAPQIPGPPLRAGAKMTPAGLLVFCSLLTRTLCVIAPQIPGTIVQMRASAQSWS</sequence>
<name>A0A0L7LNS9_OPEBR</name>
<keyword evidence="3" id="KW-1185">Reference proteome</keyword>
<evidence type="ECO:0000313" key="2">
    <source>
        <dbReference type="EMBL" id="KOB77107.1"/>
    </source>
</evidence>
<feature type="chain" id="PRO_5005573599" evidence="1">
    <location>
        <begin position="19"/>
        <end position="73"/>
    </location>
</feature>
<protein>
    <submittedName>
        <fullName evidence="2">Putative defective proboscis extension response</fullName>
    </submittedName>
</protein>
<feature type="signal peptide" evidence="1">
    <location>
        <begin position="1"/>
        <end position="18"/>
    </location>
</feature>
<proteinExistence type="predicted"/>
<comment type="caution">
    <text evidence="2">The sequence shown here is derived from an EMBL/GenBank/DDBJ whole genome shotgun (WGS) entry which is preliminary data.</text>
</comment>
<reference evidence="2 3" key="1">
    <citation type="journal article" date="2015" name="Genome Biol. Evol.">
        <title>The genome of winter moth (Operophtera brumata) provides a genomic perspective on sexual dimorphism and phenology.</title>
        <authorList>
            <person name="Derks M.F."/>
            <person name="Smit S."/>
            <person name="Salis L."/>
            <person name="Schijlen E."/>
            <person name="Bossers A."/>
            <person name="Mateman C."/>
            <person name="Pijl A.S."/>
            <person name="de Ridder D."/>
            <person name="Groenen M.A."/>
            <person name="Visser M.E."/>
            <person name="Megens H.J."/>
        </authorList>
    </citation>
    <scope>NUCLEOTIDE SEQUENCE [LARGE SCALE GENOMIC DNA]</scope>
    <source>
        <strain evidence="2">WM2013NL</strain>
        <tissue evidence="2">Head and thorax</tissue>
    </source>
</reference>
<organism evidence="2 3">
    <name type="scientific">Operophtera brumata</name>
    <name type="common">Winter moth</name>
    <name type="synonym">Phalaena brumata</name>
    <dbReference type="NCBI Taxonomy" id="104452"/>
    <lineage>
        <taxon>Eukaryota</taxon>
        <taxon>Metazoa</taxon>
        <taxon>Ecdysozoa</taxon>
        <taxon>Arthropoda</taxon>
        <taxon>Hexapoda</taxon>
        <taxon>Insecta</taxon>
        <taxon>Pterygota</taxon>
        <taxon>Neoptera</taxon>
        <taxon>Endopterygota</taxon>
        <taxon>Lepidoptera</taxon>
        <taxon>Glossata</taxon>
        <taxon>Ditrysia</taxon>
        <taxon>Geometroidea</taxon>
        <taxon>Geometridae</taxon>
        <taxon>Larentiinae</taxon>
        <taxon>Operophtera</taxon>
    </lineage>
</organism>
<evidence type="ECO:0000256" key="1">
    <source>
        <dbReference type="SAM" id="SignalP"/>
    </source>
</evidence>
<gene>
    <name evidence="2" type="ORF">OBRU01_04661</name>
</gene>
<dbReference type="AlphaFoldDB" id="A0A0L7LNS9"/>
<evidence type="ECO:0000313" key="3">
    <source>
        <dbReference type="Proteomes" id="UP000037510"/>
    </source>
</evidence>